<organism evidence="1 2">
    <name type="scientific">Leucogyrophana mollusca</name>
    <dbReference type="NCBI Taxonomy" id="85980"/>
    <lineage>
        <taxon>Eukaryota</taxon>
        <taxon>Fungi</taxon>
        <taxon>Dikarya</taxon>
        <taxon>Basidiomycota</taxon>
        <taxon>Agaricomycotina</taxon>
        <taxon>Agaricomycetes</taxon>
        <taxon>Agaricomycetidae</taxon>
        <taxon>Boletales</taxon>
        <taxon>Boletales incertae sedis</taxon>
        <taxon>Leucogyrophana</taxon>
    </lineage>
</organism>
<comment type="caution">
    <text evidence="1">The sequence shown here is derived from an EMBL/GenBank/DDBJ whole genome shotgun (WGS) entry which is preliminary data.</text>
</comment>
<keyword evidence="2" id="KW-1185">Reference proteome</keyword>
<reference evidence="1" key="1">
    <citation type="journal article" date="2021" name="New Phytol.">
        <title>Evolutionary innovations through gain and loss of genes in the ectomycorrhizal Boletales.</title>
        <authorList>
            <person name="Wu G."/>
            <person name="Miyauchi S."/>
            <person name="Morin E."/>
            <person name="Kuo A."/>
            <person name="Drula E."/>
            <person name="Varga T."/>
            <person name="Kohler A."/>
            <person name="Feng B."/>
            <person name="Cao Y."/>
            <person name="Lipzen A."/>
            <person name="Daum C."/>
            <person name="Hundley H."/>
            <person name="Pangilinan J."/>
            <person name="Johnson J."/>
            <person name="Barry K."/>
            <person name="LaButti K."/>
            <person name="Ng V."/>
            <person name="Ahrendt S."/>
            <person name="Min B."/>
            <person name="Choi I.G."/>
            <person name="Park H."/>
            <person name="Plett J.M."/>
            <person name="Magnuson J."/>
            <person name="Spatafora J.W."/>
            <person name="Nagy L.G."/>
            <person name="Henrissat B."/>
            <person name="Grigoriev I.V."/>
            <person name="Yang Z.L."/>
            <person name="Xu J."/>
            <person name="Martin F.M."/>
        </authorList>
    </citation>
    <scope>NUCLEOTIDE SEQUENCE</scope>
    <source>
        <strain evidence="1">KUC20120723A-06</strain>
    </source>
</reference>
<protein>
    <submittedName>
        <fullName evidence="1">Uncharacterized protein</fullName>
    </submittedName>
</protein>
<evidence type="ECO:0000313" key="2">
    <source>
        <dbReference type="Proteomes" id="UP000790709"/>
    </source>
</evidence>
<accession>A0ACB8AW87</accession>
<gene>
    <name evidence="1" type="ORF">BV22DRAFT_1124026</name>
</gene>
<proteinExistence type="predicted"/>
<sequence>MSDDGELIDEFCDWLDSLDDISELPIPRSIRDAHVIFESTGHPFGRLRAIGKDTLLCQSVRIYEQCSQRHLWITRALVSELRDELDVQYLVSPPVVAATWESRDAVFPIPSWLHYTQGRVIYEVRKTWDIIPLYTVLAFDRENAAKKLAIFKWCSGVEHDLHVWGLHAAP</sequence>
<name>A0ACB8AW87_9AGAM</name>
<evidence type="ECO:0000313" key="1">
    <source>
        <dbReference type="EMBL" id="KAH7917454.1"/>
    </source>
</evidence>
<dbReference type="Proteomes" id="UP000790709">
    <property type="component" value="Unassembled WGS sequence"/>
</dbReference>
<dbReference type="EMBL" id="MU267057">
    <property type="protein sequence ID" value="KAH7917454.1"/>
    <property type="molecule type" value="Genomic_DNA"/>
</dbReference>